<dbReference type="AlphaFoldDB" id="A0A941EEE9"/>
<sequence length="185" mass="20607">MTATDRPFGALSSGLVSQFKGLFGEELIDVIAAAAGLTSSKPNLDFGIDRHVNMREEYDPSRPSQIHLQVKTTHSARVHADGCWHFQLEVDHYNKLVGRYYSPRYLALVPVDQDPQDWLVLNQHPDIYEQRLSSAPVFWANLMSMPPARGSKITVPVPVLNLLTPATIVNLFDFAQIPRLAASGQ</sequence>
<evidence type="ECO:0000259" key="1">
    <source>
        <dbReference type="Pfam" id="PF14280"/>
    </source>
</evidence>
<dbReference type="InterPro" id="IPR025375">
    <property type="entry name" value="DUF4365"/>
</dbReference>
<organism evidence="2 3">
    <name type="scientific">Actinospica acidithermotolerans</name>
    <dbReference type="NCBI Taxonomy" id="2828514"/>
    <lineage>
        <taxon>Bacteria</taxon>
        <taxon>Bacillati</taxon>
        <taxon>Actinomycetota</taxon>
        <taxon>Actinomycetes</taxon>
        <taxon>Catenulisporales</taxon>
        <taxon>Actinospicaceae</taxon>
        <taxon>Actinospica</taxon>
    </lineage>
</organism>
<keyword evidence="3" id="KW-1185">Reference proteome</keyword>
<dbReference type="Pfam" id="PF14280">
    <property type="entry name" value="DUF4365"/>
    <property type="match status" value="1"/>
</dbReference>
<gene>
    <name evidence="2" type="ORF">KDK95_26560</name>
</gene>
<reference evidence="2" key="1">
    <citation type="submission" date="2021-04" db="EMBL/GenBank/DDBJ databases">
        <title>Genome based classification of Actinospica acidithermotolerans sp. nov., an actinobacterium isolated from an Indonesian hot spring.</title>
        <authorList>
            <person name="Kusuma A.B."/>
            <person name="Putra K.E."/>
            <person name="Nafisah S."/>
            <person name="Loh J."/>
            <person name="Nouioui I."/>
            <person name="Goodfellow M."/>
        </authorList>
    </citation>
    <scope>NUCLEOTIDE SEQUENCE</scope>
    <source>
        <strain evidence="2">MGRD01-02</strain>
    </source>
</reference>
<protein>
    <submittedName>
        <fullName evidence="2">DUF4365 domain-containing protein</fullName>
    </submittedName>
</protein>
<evidence type="ECO:0000313" key="3">
    <source>
        <dbReference type="Proteomes" id="UP000676325"/>
    </source>
</evidence>
<dbReference type="RefSeq" id="WP_212521029.1">
    <property type="nucleotide sequence ID" value="NZ_JAGSOH010000105.1"/>
</dbReference>
<dbReference type="Proteomes" id="UP000676325">
    <property type="component" value="Unassembled WGS sequence"/>
</dbReference>
<proteinExistence type="predicted"/>
<comment type="caution">
    <text evidence="2">The sequence shown here is derived from an EMBL/GenBank/DDBJ whole genome shotgun (WGS) entry which is preliminary data.</text>
</comment>
<evidence type="ECO:0000313" key="2">
    <source>
        <dbReference type="EMBL" id="MBR7829896.1"/>
    </source>
</evidence>
<accession>A0A941EEE9</accession>
<name>A0A941EEE9_9ACTN</name>
<feature type="domain" description="DUF4365" evidence="1">
    <location>
        <begin position="23"/>
        <end position="171"/>
    </location>
</feature>
<dbReference type="EMBL" id="JAGSOH010000105">
    <property type="protein sequence ID" value="MBR7829896.1"/>
    <property type="molecule type" value="Genomic_DNA"/>
</dbReference>